<proteinExistence type="inferred from homology"/>
<organism evidence="13 14">
    <name type="scientific">Lachnellula subtilissima</name>
    <dbReference type="NCBI Taxonomy" id="602034"/>
    <lineage>
        <taxon>Eukaryota</taxon>
        <taxon>Fungi</taxon>
        <taxon>Dikarya</taxon>
        <taxon>Ascomycota</taxon>
        <taxon>Pezizomycotina</taxon>
        <taxon>Leotiomycetes</taxon>
        <taxon>Helotiales</taxon>
        <taxon>Lachnaceae</taxon>
        <taxon>Lachnellula</taxon>
    </lineage>
</organism>
<keyword evidence="8" id="KW-0547">Nucleotide-binding</keyword>
<keyword evidence="10" id="KW-1133">Transmembrane helix</keyword>
<name>A0A8H8UDP3_9HELO</name>
<evidence type="ECO:0000256" key="8">
    <source>
        <dbReference type="ARBA" id="ARBA00022741"/>
    </source>
</evidence>
<dbReference type="PANTHER" id="PTHR23033">
    <property type="entry name" value="BETA1,3-GALACTOSYLTRANSFERASE"/>
    <property type="match status" value="1"/>
</dbReference>
<protein>
    <recommendedName>
        <fullName evidence="4">N-acetylgalactosaminide beta-1,3-galactosyltransferase</fullName>
        <ecNumber evidence="4">2.4.1.122</ecNumber>
    </recommendedName>
</protein>
<sequence length="455" mass="52623">MLRPSFLTSFRARVIAAFLLLAIILIRTFPSTTQWRWRSRNQSKSKDQPLERCPPTTQKVVVMARTGASEAALRVPALMDTSLRCAKHVYLYSDLDQDVGPYHVTDALDNVAQDVVDNNSEFEFYHKQLELWKNKGDLSELQGLKSTPKDPALAEWTSSHYNTDLAAWQLDKYKFFHVLEKTWAAKPDMDWYLMIDSDTYVVWPTLLSYLETLDPLQKLYIGCGLWMDEHWFAHGGAGIVLSRAAMETLVYNNTAARWDPKMEKYCCGDFVLAVALKEDYGVELQQAFPMFSQERWSTVPLGNENFWCRPAITFHHLNPAEMKEIAGFEDNRLNMSKSEPWTHADIFRDFTMKSIPDGSYRANWDGTFASDRYEFDKYQGLSLEPKSFQDCIEACEADENCLQYTHHDETCYIGTVIRLGFKKEEDKGGIWQSGWHKTRIDDWASMQPQCDEVTF</sequence>
<dbReference type="OrthoDB" id="414175at2759"/>
<evidence type="ECO:0000313" key="14">
    <source>
        <dbReference type="Proteomes" id="UP000462212"/>
    </source>
</evidence>
<dbReference type="Gene3D" id="3.90.550.50">
    <property type="match status" value="1"/>
</dbReference>
<dbReference type="AlphaFoldDB" id="A0A8H8UDP3"/>
<keyword evidence="6" id="KW-0808">Transferase</keyword>
<evidence type="ECO:0000256" key="7">
    <source>
        <dbReference type="ARBA" id="ARBA00022692"/>
    </source>
</evidence>
<dbReference type="GO" id="GO:0000166">
    <property type="term" value="F:nucleotide binding"/>
    <property type="evidence" value="ECO:0007669"/>
    <property type="project" value="UniProtKB-KW"/>
</dbReference>
<dbReference type="GO" id="GO:0016020">
    <property type="term" value="C:membrane"/>
    <property type="evidence" value="ECO:0007669"/>
    <property type="project" value="UniProtKB-SubCell"/>
</dbReference>
<keyword evidence="7" id="KW-0812">Transmembrane</keyword>
<evidence type="ECO:0000313" key="13">
    <source>
        <dbReference type="EMBL" id="TVY39989.1"/>
    </source>
</evidence>
<comment type="similarity">
    <text evidence="3">Belongs to the glycosyltransferase 31 family. Beta3-Gal-T subfamily.</text>
</comment>
<dbReference type="InterPro" id="IPR026050">
    <property type="entry name" value="C1GALT1/C1GALT1_chp1"/>
</dbReference>
<evidence type="ECO:0000256" key="9">
    <source>
        <dbReference type="ARBA" id="ARBA00022968"/>
    </source>
</evidence>
<comment type="pathway">
    <text evidence="2">Protein modification; protein glycosylation.</text>
</comment>
<evidence type="ECO:0000256" key="11">
    <source>
        <dbReference type="ARBA" id="ARBA00023136"/>
    </source>
</evidence>
<comment type="caution">
    <text evidence="13">The sequence shown here is derived from an EMBL/GenBank/DDBJ whole genome shotgun (WGS) entry which is preliminary data.</text>
</comment>
<evidence type="ECO:0000256" key="3">
    <source>
        <dbReference type="ARBA" id="ARBA00006462"/>
    </source>
</evidence>
<evidence type="ECO:0000256" key="5">
    <source>
        <dbReference type="ARBA" id="ARBA00022676"/>
    </source>
</evidence>
<evidence type="ECO:0000259" key="12">
    <source>
        <dbReference type="Pfam" id="PF02434"/>
    </source>
</evidence>
<dbReference type="EMBL" id="QGMJ01000200">
    <property type="protein sequence ID" value="TVY39989.1"/>
    <property type="molecule type" value="Genomic_DNA"/>
</dbReference>
<accession>A0A8H8UDP3</accession>
<feature type="domain" description="Fringe-like glycosyltransferase" evidence="12">
    <location>
        <begin position="183"/>
        <end position="317"/>
    </location>
</feature>
<evidence type="ECO:0000256" key="6">
    <source>
        <dbReference type="ARBA" id="ARBA00022679"/>
    </source>
</evidence>
<evidence type="ECO:0000256" key="4">
    <source>
        <dbReference type="ARBA" id="ARBA00012557"/>
    </source>
</evidence>
<evidence type="ECO:0000256" key="1">
    <source>
        <dbReference type="ARBA" id="ARBA00004606"/>
    </source>
</evidence>
<gene>
    <name evidence="13" type="ORF">LSUB1_G002011</name>
</gene>
<dbReference type="GO" id="GO:0016263">
    <property type="term" value="F:glycoprotein-N-acetylgalactosamine 3-beta-galactosyltransferase activity"/>
    <property type="evidence" value="ECO:0007669"/>
    <property type="project" value="UniProtKB-EC"/>
</dbReference>
<keyword evidence="5" id="KW-0328">Glycosyltransferase</keyword>
<keyword evidence="9" id="KW-0735">Signal-anchor</keyword>
<dbReference type="Proteomes" id="UP000462212">
    <property type="component" value="Unassembled WGS sequence"/>
</dbReference>
<keyword evidence="11" id="KW-0472">Membrane</keyword>
<reference evidence="13 14" key="1">
    <citation type="submission" date="2018-05" db="EMBL/GenBank/DDBJ databases">
        <title>Genome sequencing and assembly of the regulated plant pathogen Lachnellula willkommii and related sister species for the development of diagnostic species identification markers.</title>
        <authorList>
            <person name="Giroux E."/>
            <person name="Bilodeau G."/>
        </authorList>
    </citation>
    <scope>NUCLEOTIDE SEQUENCE [LARGE SCALE GENOMIC DNA]</scope>
    <source>
        <strain evidence="13 14">CBS 197.66</strain>
    </source>
</reference>
<dbReference type="PANTHER" id="PTHR23033:SF40">
    <property type="entry name" value="APPLE DOMAIN-CONTAINING PROTEIN"/>
    <property type="match status" value="1"/>
</dbReference>
<dbReference type="EC" id="2.4.1.122" evidence="4"/>
<evidence type="ECO:0000256" key="10">
    <source>
        <dbReference type="ARBA" id="ARBA00022989"/>
    </source>
</evidence>
<comment type="subcellular location">
    <subcellularLocation>
        <location evidence="1">Membrane</location>
        <topology evidence="1">Single-pass type II membrane protein</topology>
    </subcellularLocation>
</comment>
<dbReference type="Pfam" id="PF02434">
    <property type="entry name" value="Fringe"/>
    <property type="match status" value="1"/>
</dbReference>
<keyword evidence="14" id="KW-1185">Reference proteome</keyword>
<dbReference type="InterPro" id="IPR003378">
    <property type="entry name" value="Fringe-like_glycosylTrfase"/>
</dbReference>
<evidence type="ECO:0000256" key="2">
    <source>
        <dbReference type="ARBA" id="ARBA00004922"/>
    </source>
</evidence>